<evidence type="ECO:0000313" key="3">
    <source>
        <dbReference type="Proteomes" id="UP000326062"/>
    </source>
</evidence>
<dbReference type="Pfam" id="PF15730">
    <property type="entry name" value="DUF4680"/>
    <property type="match status" value="1"/>
</dbReference>
<organism evidence="2 3">
    <name type="scientific">Muntiacus reevesi</name>
    <name type="common">Reeves' muntjac</name>
    <name type="synonym">Cervus reevesi</name>
    <dbReference type="NCBI Taxonomy" id="9886"/>
    <lineage>
        <taxon>Eukaryota</taxon>
        <taxon>Metazoa</taxon>
        <taxon>Chordata</taxon>
        <taxon>Craniata</taxon>
        <taxon>Vertebrata</taxon>
        <taxon>Euteleostomi</taxon>
        <taxon>Mammalia</taxon>
        <taxon>Eutheria</taxon>
        <taxon>Laurasiatheria</taxon>
        <taxon>Artiodactyla</taxon>
        <taxon>Ruminantia</taxon>
        <taxon>Pecora</taxon>
        <taxon>Cervidae</taxon>
        <taxon>Muntiacinae</taxon>
        <taxon>Muntiacus</taxon>
    </lineage>
</organism>
<gene>
    <name evidence="2" type="ORF">FD755_018681</name>
</gene>
<dbReference type="PANTHER" id="PTHR38655:SF1">
    <property type="entry name" value="SIMILAR TO RIKEN CDNA 4930524B15"/>
    <property type="match status" value="1"/>
</dbReference>
<sequence>MAAARRQLQRDQARFVYVTRFGSHRCGGVLPLGGRRPQGPRHAGLKDGHSQEKPGAAAPASPGAVELPRDFRSGPSRPAPPRGVERAERAQAGGACRGSGWLGGRGPRAADLSIRLGLTQKNLAKKFDFPIPLSETSKIMKKNKKVLVWNGVYKIISKMLKENEKYRLRLKCQQLSSESKSSYSNKHTRLHLSLLWPLP</sequence>
<dbReference type="Proteomes" id="UP000326062">
    <property type="component" value="Chromosome 13"/>
</dbReference>
<protein>
    <submittedName>
        <fullName evidence="2">Uncharacterized protein</fullName>
    </submittedName>
</protein>
<keyword evidence="3" id="KW-1185">Reference proteome</keyword>
<dbReference type="InterPro" id="IPR031464">
    <property type="entry name" value="DUF4680"/>
</dbReference>
<name>A0A5N3X962_MUNRE</name>
<dbReference type="PANTHER" id="PTHR38655">
    <property type="entry name" value="SIMILAR TO RIKEN CDNA 4930524B15"/>
    <property type="match status" value="1"/>
</dbReference>
<comment type="caution">
    <text evidence="2">The sequence shown here is derived from an EMBL/GenBank/DDBJ whole genome shotgun (WGS) entry which is preliminary data.</text>
</comment>
<dbReference type="EMBL" id="VCEB01000015">
    <property type="protein sequence ID" value="KAB0369688.1"/>
    <property type="molecule type" value="Genomic_DNA"/>
</dbReference>
<accession>A0A5N3X962</accession>
<reference evidence="2 3" key="1">
    <citation type="submission" date="2019-06" db="EMBL/GenBank/DDBJ databases">
        <title>Discovery of a novel chromosome fission-fusion reversal in muntjac.</title>
        <authorList>
            <person name="Mudd A.B."/>
            <person name="Bredeson J.V."/>
            <person name="Baum R."/>
            <person name="Hockemeyer D."/>
            <person name="Rokhsar D.S."/>
        </authorList>
    </citation>
    <scope>NUCLEOTIDE SEQUENCE [LARGE SCALE GENOMIC DNA]</scope>
    <source>
        <strain evidence="2">UCam_UCB_Mr</strain>
        <tissue evidence="2">Fibroblast cell line</tissue>
    </source>
</reference>
<feature type="compositionally biased region" description="Low complexity" evidence="1">
    <location>
        <begin position="54"/>
        <end position="64"/>
    </location>
</feature>
<feature type="region of interest" description="Disordered" evidence="1">
    <location>
        <begin position="27"/>
        <end position="101"/>
    </location>
</feature>
<proteinExistence type="predicted"/>
<dbReference type="AlphaFoldDB" id="A0A5N3X962"/>
<evidence type="ECO:0000256" key="1">
    <source>
        <dbReference type="SAM" id="MobiDB-lite"/>
    </source>
</evidence>
<evidence type="ECO:0000313" key="2">
    <source>
        <dbReference type="EMBL" id="KAB0369688.1"/>
    </source>
</evidence>